<keyword evidence="2" id="KW-0719">Serine esterase</keyword>
<evidence type="ECO:0000256" key="5">
    <source>
        <dbReference type="SAM" id="MobiDB-lite"/>
    </source>
</evidence>
<dbReference type="InterPro" id="IPR050654">
    <property type="entry name" value="AChE-related_enzymes"/>
</dbReference>
<evidence type="ECO:0000256" key="1">
    <source>
        <dbReference type="ARBA" id="ARBA00005964"/>
    </source>
</evidence>
<evidence type="ECO:0000259" key="6">
    <source>
        <dbReference type="Pfam" id="PF00135"/>
    </source>
</evidence>
<evidence type="ECO:0000313" key="8">
    <source>
        <dbReference type="EnsemblMetazoa" id="ISCW022253-PA"/>
    </source>
</evidence>
<comment type="similarity">
    <text evidence="1">Belongs to the type-B carboxylesterase/lipase family.</text>
</comment>
<dbReference type="GO" id="GO:0005886">
    <property type="term" value="C:plasma membrane"/>
    <property type="evidence" value="ECO:0000318"/>
    <property type="project" value="GO_Central"/>
</dbReference>
<feature type="region of interest" description="Disordered" evidence="5">
    <location>
        <begin position="295"/>
        <end position="332"/>
    </location>
</feature>
<dbReference type="VEuPathDB" id="VectorBase:ISCP_020939"/>
<accession>B7QEQ7</accession>
<dbReference type="Pfam" id="PF00135">
    <property type="entry name" value="COesterase"/>
    <property type="match status" value="1"/>
</dbReference>
<dbReference type="EnsemblMetazoa" id="ISCW022253-RA">
    <property type="protein sequence ID" value="ISCW022253-PA"/>
    <property type="gene ID" value="ISCW022253"/>
</dbReference>
<evidence type="ECO:0000313" key="9">
    <source>
        <dbReference type="Proteomes" id="UP000001555"/>
    </source>
</evidence>
<organism>
    <name type="scientific">Ixodes scapularis</name>
    <name type="common">Black-legged tick</name>
    <name type="synonym">Deer tick</name>
    <dbReference type="NCBI Taxonomy" id="6945"/>
    <lineage>
        <taxon>Eukaryota</taxon>
        <taxon>Metazoa</taxon>
        <taxon>Ecdysozoa</taxon>
        <taxon>Arthropoda</taxon>
        <taxon>Chelicerata</taxon>
        <taxon>Arachnida</taxon>
        <taxon>Acari</taxon>
        <taxon>Parasitiformes</taxon>
        <taxon>Ixodida</taxon>
        <taxon>Ixodoidea</taxon>
        <taxon>Ixodidae</taxon>
        <taxon>Ixodinae</taxon>
        <taxon>Ixodes</taxon>
    </lineage>
</organism>
<feature type="compositionally biased region" description="Low complexity" evidence="5">
    <location>
        <begin position="295"/>
        <end position="306"/>
    </location>
</feature>
<dbReference type="AlphaFoldDB" id="B7QEQ7"/>
<dbReference type="InParanoid" id="B7QEQ7"/>
<feature type="compositionally biased region" description="Basic and acidic residues" evidence="5">
    <location>
        <begin position="310"/>
        <end position="325"/>
    </location>
</feature>
<evidence type="ECO:0000313" key="7">
    <source>
        <dbReference type="EMBL" id="EEC17329.1"/>
    </source>
</evidence>
<dbReference type="GO" id="GO:0006581">
    <property type="term" value="P:acetylcholine catabolic process"/>
    <property type="evidence" value="ECO:0000318"/>
    <property type="project" value="GO_Central"/>
</dbReference>
<dbReference type="PaxDb" id="6945-B7QEQ7"/>
<dbReference type="PANTHER" id="PTHR43918">
    <property type="entry name" value="ACETYLCHOLINESTERASE"/>
    <property type="match status" value="1"/>
</dbReference>
<dbReference type="EC" id="3.1.1.7" evidence="7"/>
<evidence type="ECO:0000256" key="3">
    <source>
        <dbReference type="ARBA" id="ARBA00022801"/>
    </source>
</evidence>
<keyword evidence="9" id="KW-1185">Reference proteome</keyword>
<protein>
    <submittedName>
        <fullName evidence="7 8">Carboxylesterase, putative</fullName>
        <ecNumber evidence="7">3.1.1.7</ecNumber>
    </submittedName>
</protein>
<proteinExistence type="inferred from homology"/>
<gene>
    <name evidence="7" type="ORF">IscW_ISCW022253</name>
</gene>
<dbReference type="GO" id="GO:0019695">
    <property type="term" value="P:choline metabolic process"/>
    <property type="evidence" value="ECO:0000318"/>
    <property type="project" value="GO_Central"/>
</dbReference>
<dbReference type="Proteomes" id="UP000001555">
    <property type="component" value="Unassembled WGS sequence"/>
</dbReference>
<dbReference type="EMBL" id="DS921995">
    <property type="protein sequence ID" value="EEC17329.1"/>
    <property type="molecule type" value="Genomic_DNA"/>
</dbReference>
<dbReference type="STRING" id="6945.B7QEQ7"/>
<sequence>MSQVPDMIDCLRKIDAREIVETICAEAPLSRVYPPGHGDAFLPNDPLVEDSWENLNVKSIFAGHTSNEGTLVVRYLRQVVPQLNNVQDSDYRFAMTLVLSGLLDIPVSAGREIIKAYFGDYDVVHDDETVFAIMAEAIGDVVFNCPANLLTSKASKQGRGAYKYVFAHRPSFSRWPTDVGVGHADDLPFMLGSLVTLSGAQNRDTALTGQSADVPTRTKVSPQELNFTNDLLLLMSSFLKTGKPTIPLSDAEWPKYTAENPEFIYLQPNNYTRGFGPKKDRCEYWRPYLLKKKTTTTTTTPTVKTPPGHRPSDPRKTSSKEKTLEGNDISRSSMPAPSAVMYGVLILAALRALI</sequence>
<dbReference type="VEuPathDB" id="VectorBase:ISCW022253"/>
<evidence type="ECO:0000256" key="4">
    <source>
        <dbReference type="ARBA" id="ARBA00023180"/>
    </source>
</evidence>
<dbReference type="OrthoDB" id="19653at2759"/>
<dbReference type="PANTHER" id="PTHR43918:SF4">
    <property type="entry name" value="CARBOXYLIC ESTER HYDROLASE"/>
    <property type="match status" value="1"/>
</dbReference>
<dbReference type="GO" id="GO:0005615">
    <property type="term" value="C:extracellular space"/>
    <property type="evidence" value="ECO:0000318"/>
    <property type="project" value="GO_Central"/>
</dbReference>
<keyword evidence="4" id="KW-0325">Glycoprotein</keyword>
<dbReference type="InterPro" id="IPR029058">
    <property type="entry name" value="AB_hydrolase_fold"/>
</dbReference>
<evidence type="ECO:0000256" key="2">
    <source>
        <dbReference type="ARBA" id="ARBA00022487"/>
    </source>
</evidence>
<dbReference type="HOGENOM" id="CLU_783652_0_0_1"/>
<dbReference type="InterPro" id="IPR002018">
    <property type="entry name" value="CarbesteraseB"/>
</dbReference>
<dbReference type="SUPFAM" id="SSF53474">
    <property type="entry name" value="alpha/beta-Hydrolases"/>
    <property type="match status" value="1"/>
</dbReference>
<dbReference type="EMBL" id="ABJB010060804">
    <property type="status" value="NOT_ANNOTATED_CDS"/>
    <property type="molecule type" value="Genomic_DNA"/>
</dbReference>
<keyword evidence="3 7" id="KW-0378">Hydrolase</keyword>
<dbReference type="GO" id="GO:0003990">
    <property type="term" value="F:acetylcholinesterase activity"/>
    <property type="evidence" value="ECO:0000318"/>
    <property type="project" value="GO_Central"/>
</dbReference>
<dbReference type="Gene3D" id="3.40.50.1820">
    <property type="entry name" value="alpha/beta hydrolase"/>
    <property type="match status" value="1"/>
</dbReference>
<reference evidence="7 9" key="1">
    <citation type="submission" date="2008-03" db="EMBL/GenBank/DDBJ databases">
        <title>Annotation of Ixodes scapularis.</title>
        <authorList>
            <consortium name="Ixodes scapularis Genome Project Consortium"/>
            <person name="Caler E."/>
            <person name="Hannick L.I."/>
            <person name="Bidwell S."/>
            <person name="Joardar V."/>
            <person name="Thiagarajan M."/>
            <person name="Amedeo P."/>
            <person name="Galinsky K.J."/>
            <person name="Schobel S."/>
            <person name="Inman J."/>
            <person name="Hostetler J."/>
            <person name="Miller J."/>
            <person name="Hammond M."/>
            <person name="Megy K."/>
            <person name="Lawson D."/>
            <person name="Kodira C."/>
            <person name="Sutton G."/>
            <person name="Meyer J."/>
            <person name="Hill C.A."/>
            <person name="Birren B."/>
            <person name="Nene V."/>
            <person name="Collins F."/>
            <person name="Alarcon-Chaidez F."/>
            <person name="Wikel S."/>
            <person name="Strausberg R."/>
        </authorList>
    </citation>
    <scope>NUCLEOTIDE SEQUENCE [LARGE SCALE GENOMIC DNA]</scope>
    <source>
        <strain evidence="9">Wikel</strain>
        <strain evidence="7">Wikel colony</strain>
    </source>
</reference>
<feature type="domain" description="Carboxylesterase type B" evidence="6">
    <location>
        <begin position="4"/>
        <end position="285"/>
    </location>
</feature>
<dbReference type="VEuPathDB" id="VectorBase:ISCI022253"/>
<reference evidence="8" key="2">
    <citation type="submission" date="2020-05" db="UniProtKB">
        <authorList>
            <consortium name="EnsemblMetazoa"/>
        </authorList>
    </citation>
    <scope>IDENTIFICATION</scope>
    <source>
        <strain evidence="8">wikel</strain>
    </source>
</reference>
<name>B7QEQ7_IXOSC</name>